<dbReference type="Proteomes" id="UP000503349">
    <property type="component" value="Chromosome 15"/>
</dbReference>
<keyword evidence="2" id="KW-1185">Reference proteome</keyword>
<organism evidence="1 2">
    <name type="scientific">Channa argus</name>
    <name type="common">Northern snakehead</name>
    <name type="synonym">Ophicephalus argus</name>
    <dbReference type="NCBI Taxonomy" id="215402"/>
    <lineage>
        <taxon>Eukaryota</taxon>
        <taxon>Metazoa</taxon>
        <taxon>Chordata</taxon>
        <taxon>Craniata</taxon>
        <taxon>Vertebrata</taxon>
        <taxon>Euteleostomi</taxon>
        <taxon>Actinopterygii</taxon>
        <taxon>Neopterygii</taxon>
        <taxon>Teleostei</taxon>
        <taxon>Neoteleostei</taxon>
        <taxon>Acanthomorphata</taxon>
        <taxon>Anabantaria</taxon>
        <taxon>Anabantiformes</taxon>
        <taxon>Channoidei</taxon>
        <taxon>Channidae</taxon>
        <taxon>Channa</taxon>
    </lineage>
</organism>
<name>A0A6G1QD72_CHAAH</name>
<sequence length="66" mass="7430">MADAVRRCPIHLCFRGRLNKKQKNTLFLHSNCWLLAELVEGISHMKPAVLADTAYSTTKCSSLVKL</sequence>
<dbReference type="AlphaFoldDB" id="A0A6G1QD72"/>
<reference evidence="1 2" key="1">
    <citation type="submission" date="2019-02" db="EMBL/GenBank/DDBJ databases">
        <title>Opniocepnalus argus genome.</title>
        <authorList>
            <person name="Zhou C."/>
            <person name="Xiao S."/>
        </authorList>
    </citation>
    <scope>NUCLEOTIDE SEQUENCE [LARGE SCALE GENOMIC DNA]</scope>
    <source>
        <strain evidence="1">OARG1902GOOAL</strain>
        <tissue evidence="1">Muscle</tissue>
    </source>
</reference>
<evidence type="ECO:0000313" key="2">
    <source>
        <dbReference type="Proteomes" id="UP000503349"/>
    </source>
</evidence>
<reference evidence="2" key="2">
    <citation type="submission" date="2019-02" db="EMBL/GenBank/DDBJ databases">
        <title>Opniocepnalus argus Var Kimnra genome.</title>
        <authorList>
            <person name="Zhou C."/>
            <person name="Xiao S."/>
        </authorList>
    </citation>
    <scope>NUCLEOTIDE SEQUENCE [LARGE SCALE GENOMIC DNA]</scope>
</reference>
<proteinExistence type="predicted"/>
<protein>
    <submittedName>
        <fullName evidence="1">Uncharacterized protein</fullName>
    </submittedName>
</protein>
<gene>
    <name evidence="1" type="ORF">EXN66_Car016061</name>
</gene>
<evidence type="ECO:0000313" key="1">
    <source>
        <dbReference type="EMBL" id="KAF3700374.1"/>
    </source>
</evidence>
<accession>A0A6G1QD72</accession>
<dbReference type="EMBL" id="CM015726">
    <property type="protein sequence ID" value="KAF3700374.1"/>
    <property type="molecule type" value="Genomic_DNA"/>
</dbReference>